<proteinExistence type="predicted"/>
<dbReference type="Pfam" id="PF09500">
    <property type="entry name" value="YiiD_C"/>
    <property type="match status" value="1"/>
</dbReference>
<reference evidence="2 3" key="1">
    <citation type="submission" date="2019-03" db="EMBL/GenBank/DDBJ databases">
        <title>Single cell metagenomics reveals metabolic interactions within the superorganism composed of flagellate Streblomastix strix and complex community of Bacteroidetes bacteria on its surface.</title>
        <authorList>
            <person name="Treitli S.C."/>
            <person name="Kolisko M."/>
            <person name="Husnik F."/>
            <person name="Keeling P."/>
            <person name="Hampl V."/>
        </authorList>
    </citation>
    <scope>NUCLEOTIDE SEQUENCE [LARGE SCALE GENOMIC DNA]</scope>
    <source>
        <strain evidence="2">ST1C</strain>
    </source>
</reference>
<organism evidence="2 3">
    <name type="scientific">Streblomastix strix</name>
    <dbReference type="NCBI Taxonomy" id="222440"/>
    <lineage>
        <taxon>Eukaryota</taxon>
        <taxon>Metamonada</taxon>
        <taxon>Preaxostyla</taxon>
        <taxon>Oxymonadida</taxon>
        <taxon>Streblomastigidae</taxon>
        <taxon>Streblomastix</taxon>
    </lineage>
</organism>
<dbReference type="Gene3D" id="3.10.129.10">
    <property type="entry name" value="Hotdog Thioesterase"/>
    <property type="match status" value="1"/>
</dbReference>
<evidence type="ECO:0000259" key="1">
    <source>
        <dbReference type="Pfam" id="PF09500"/>
    </source>
</evidence>
<gene>
    <name evidence="2" type="ORF">EZS28_023178</name>
</gene>
<accession>A0A5J4VFM9</accession>
<evidence type="ECO:0000313" key="3">
    <source>
        <dbReference type="Proteomes" id="UP000324800"/>
    </source>
</evidence>
<evidence type="ECO:0000313" key="2">
    <source>
        <dbReference type="EMBL" id="KAA6381295.1"/>
    </source>
</evidence>
<name>A0A5J4VFM9_9EUKA</name>
<protein>
    <recommendedName>
        <fullName evidence="1">Thioesterase putative domain-containing protein</fullName>
    </recommendedName>
</protein>
<feature type="domain" description="Thioesterase putative" evidence="1">
    <location>
        <begin position="43"/>
        <end position="145"/>
    </location>
</feature>
<dbReference type="AlphaFoldDB" id="A0A5J4VFM9"/>
<dbReference type="InterPro" id="IPR012660">
    <property type="entry name" value="YiiD_C"/>
</dbReference>
<sequence>MDQFDARAKEIVPKTKKMNGSVKGMQISSVQLLNNESQIFCNVWNPIDKKAVEQGSPFSVVIYSLGLITGWSLISTALPEHHVVIQESSVKYQKPIVGPYLLSKCCIQKQSEEFFNVAKMKNESIKGKVSVEIRMFSVKGDNEDFVGSDQESEAIMTAKFHVSANPVH</sequence>
<comment type="caution">
    <text evidence="2">The sequence shown here is derived from an EMBL/GenBank/DDBJ whole genome shotgun (WGS) entry which is preliminary data.</text>
</comment>
<dbReference type="EMBL" id="SNRW01007402">
    <property type="protein sequence ID" value="KAA6381295.1"/>
    <property type="molecule type" value="Genomic_DNA"/>
</dbReference>
<dbReference type="Proteomes" id="UP000324800">
    <property type="component" value="Unassembled WGS sequence"/>
</dbReference>